<evidence type="ECO:0000256" key="1">
    <source>
        <dbReference type="SAM" id="MobiDB-lite"/>
    </source>
</evidence>
<gene>
    <name evidence="3" type="ORF">EX30DRAFT_365029</name>
</gene>
<feature type="compositionally biased region" description="Low complexity" evidence="1">
    <location>
        <begin position="13"/>
        <end position="38"/>
    </location>
</feature>
<keyword evidence="4" id="KW-1185">Reference proteome</keyword>
<dbReference type="Proteomes" id="UP000298138">
    <property type="component" value="Unassembled WGS sequence"/>
</dbReference>
<evidence type="ECO:0000313" key="4">
    <source>
        <dbReference type="Proteomes" id="UP000298138"/>
    </source>
</evidence>
<feature type="region of interest" description="Disordered" evidence="1">
    <location>
        <begin position="13"/>
        <end position="72"/>
    </location>
</feature>
<feature type="compositionally biased region" description="Low complexity" evidence="1">
    <location>
        <begin position="58"/>
        <end position="72"/>
    </location>
</feature>
<evidence type="ECO:0000313" key="3">
    <source>
        <dbReference type="EMBL" id="TGZ79754.1"/>
    </source>
</evidence>
<proteinExistence type="predicted"/>
<keyword evidence="2" id="KW-1133">Transmembrane helix</keyword>
<evidence type="ECO:0000256" key="2">
    <source>
        <dbReference type="SAM" id="Phobius"/>
    </source>
</evidence>
<accession>A0A4S2MTE1</accession>
<keyword evidence="2" id="KW-0472">Membrane</keyword>
<name>A0A4S2MTE1_9PEZI</name>
<dbReference type="AlphaFoldDB" id="A0A4S2MTE1"/>
<organism evidence="3 4">
    <name type="scientific">Ascodesmis nigricans</name>
    <dbReference type="NCBI Taxonomy" id="341454"/>
    <lineage>
        <taxon>Eukaryota</taxon>
        <taxon>Fungi</taxon>
        <taxon>Dikarya</taxon>
        <taxon>Ascomycota</taxon>
        <taxon>Pezizomycotina</taxon>
        <taxon>Pezizomycetes</taxon>
        <taxon>Pezizales</taxon>
        <taxon>Ascodesmidaceae</taxon>
        <taxon>Ascodesmis</taxon>
    </lineage>
</organism>
<feature type="transmembrane region" description="Helical" evidence="2">
    <location>
        <begin position="96"/>
        <end position="125"/>
    </location>
</feature>
<dbReference type="OrthoDB" id="5402785at2759"/>
<sequence length="251" mass="26915">MAAAGLVVTHTTASPAITPNSPTTTTITTATTTTTDTSLSFSQPEPNEKLPSPPTTTSPPRRSSTAPSFDSALSSTTSSHICIGPRAPSAAVFRTLLYLTFINPFLSLAAALYTFLVALLCLFTNPLHPSTTLLRHLLPVLQLHVRFLSEDPEREPEVTAAETSAPRLGVMNLASPVLSIPVAIAAAAVTLVWFYTEVLLGDMSQGGGVEYRSFLMVTGWWERAVFWPTIGVVPMQQQPHNSAQIPEMVQV</sequence>
<dbReference type="InParanoid" id="A0A4S2MTE1"/>
<keyword evidence="2" id="KW-0812">Transmembrane</keyword>
<protein>
    <submittedName>
        <fullName evidence="3">Uncharacterized protein</fullName>
    </submittedName>
</protein>
<dbReference type="EMBL" id="ML220129">
    <property type="protein sequence ID" value="TGZ79754.1"/>
    <property type="molecule type" value="Genomic_DNA"/>
</dbReference>
<feature type="transmembrane region" description="Helical" evidence="2">
    <location>
        <begin position="173"/>
        <end position="195"/>
    </location>
</feature>
<reference evidence="3 4" key="1">
    <citation type="submission" date="2019-04" db="EMBL/GenBank/DDBJ databases">
        <title>Comparative genomics and transcriptomics to analyze fruiting body development in filamentous ascomycetes.</title>
        <authorList>
            <consortium name="DOE Joint Genome Institute"/>
            <person name="Lutkenhaus R."/>
            <person name="Traeger S."/>
            <person name="Breuer J."/>
            <person name="Kuo A."/>
            <person name="Lipzen A."/>
            <person name="Pangilinan J."/>
            <person name="Dilworth D."/>
            <person name="Sandor L."/>
            <person name="Poggeler S."/>
            <person name="Barry K."/>
            <person name="Grigoriev I.V."/>
            <person name="Nowrousian M."/>
        </authorList>
    </citation>
    <scope>NUCLEOTIDE SEQUENCE [LARGE SCALE GENOMIC DNA]</scope>
    <source>
        <strain evidence="3 4">CBS 389.68</strain>
    </source>
</reference>